<evidence type="ECO:0008006" key="15">
    <source>
        <dbReference type="Google" id="ProtNLM"/>
    </source>
</evidence>
<comment type="similarity">
    <text evidence="2">Belongs to the DNA2/NAM7 helicase family.</text>
</comment>
<dbReference type="InterPro" id="IPR045055">
    <property type="entry name" value="DNA2/NAM7-like"/>
</dbReference>
<evidence type="ECO:0000259" key="10">
    <source>
        <dbReference type="Pfam" id="PF13086"/>
    </source>
</evidence>
<evidence type="ECO:0000256" key="5">
    <source>
        <dbReference type="ARBA" id="ARBA00022806"/>
    </source>
</evidence>
<evidence type="ECO:0000256" key="1">
    <source>
        <dbReference type="ARBA" id="ARBA00004123"/>
    </source>
</evidence>
<comment type="caution">
    <text evidence="13">The sequence shown here is derived from an EMBL/GenBank/DDBJ whole genome shotgun (WGS) entry which is preliminary data.</text>
</comment>
<dbReference type="OrthoDB" id="6513042at2759"/>
<evidence type="ECO:0000259" key="12">
    <source>
        <dbReference type="Pfam" id="PF23576"/>
    </source>
</evidence>
<sequence>MDETAIIKQLEVIKQVDTNDQSQHLFCVDGKRCKTVLDCFQILGYDGADAVPWQNVLKEKLDAQLGGCTNCVVHYYRAKQNLVRELREAYDEEEVENFIHLLNETDNTRIIRGLKNAKDTLEKLPDAERRVTALQLSDVLAIFEALTSESFLTQEVLLKDYFNEPFKLVQTHKPLLVQYYIPALTQFLFADFGQNAKWASNNWVKLENGKKDKPKNRIGDMTRSDFEFAVRRPLTRVMERLIDQLNNNWIAETGPKRLERFWRGVDLIVDRMDTDTITHGLRAMDVSIYRFLLDWLHYVNQQALLYLLSAVRGLLSKGPKEFWDALGAVSSKSVVEGIFSSPSFLPTLASVQQVAGNNDLALLLGWIEPFMASLQIAQKSEATQTMVEHLMSKFQTANNSNEVRAECYRIGLKVLVTSLTECSEPGFNFNGVGKVVASNILGVAARYINDIVSPLDVHTIAATGPTEIVSLCKDSLKLALKLECDSLYRERHEIHNSEKLDATFRVSQLRIWPAVCSVFDDTKTELAPICIEAITHFVALEKFESKITLERQKQRQDFNSMLDIACGYVDKILQTLVRFSAADLAKLSQDPTVAADLIKTLFLSNEDNYGSALSLIKSVSGASFRREAIGYFIEQSFDQTISGLSWVCIRIVKAKAFYSTSRLLKIMKNTLNMLCDDQDGVLKSRTLNTQSKQILEQFWTKQWDVVRITYLETAGWSTHHRIAIMQDFCRDVMDYSEILFDQFASIESAIENAHCDTNTEKPTNGGEASHTEFSILEAPSLSMKAVAGYLKLRDSYLLTKCVTLTWKLLTELTKRKIQLSERVSEYLKSMLVFESDIKTNLTEVQKAEIRRLLEDNLGHPLETPEERSRAAEISEISKVRLHAGKQAMLDVSSWTTKSKEGSKMDPTHPIRQTVPKSSIKQSISGMAIRQSKPDLVQSKAVAEAERSSFLKKREEARQEKKRRDAEAAAKARKNLPNTIANLTAGEGSALGNLGNLSREQIKQASDIMVDSGSEEDSDEDQWVDQLFGETHKSSAAVNAYNANRRAQAQRPQRPVKKIKQVRTKKDLRARVAPDLSPIHEIMLKWNFFHDGDLPPTSNRDNYSLITSTFNTAQEYRKTFEPLLLLEAWQSFRQAREENNEKVFAIKIVNRMNQDNLVVISATLELSSPSDKPPFEGDILLLSKSSTPSKDSKSPSCMARVFKINRRPQAVEISMRVARGNSLLDALMPNISLNSEKVNSIIPLEREYGALLGLEYYDLCDEIVRAYPSPIMNYNDNVLNKVMTSYNLNKAQAKALKSSVDNDGFTLIQGPPGSGKTKTIVAIVGALLSDVLVENKAIAINIPTPIGDGGQDRIVPKKLLVCAPSNAAVDELVMRFMHGIKTVQGNIQKPSVVRLGKSESINAKVMDVTLDELVSQRLNQIAPTQDKGQTETHMTMMEHKATCDEINAAHAQMGEFKAKGQSMNPEFYHKLDVLQRKKQQLGNRIDKLKDDGNTSARNAEIMRNKIRQEIVDGAHILCATLSGSGHDMFRNLSLDFDTVIIDEAAQSIELSALIPLKYGCSKCIMVGDPKQLPPTVLSREASRFQYEQSLFVRMQANSPDNVHLLDTQYRMHPEISSFPSSTFYDGKLLDGPDMAKLTAKPWHADPLLGPFRFFDVQGMHQSGPVGHSLINRAEVNIAVKLFKRLKDCAYGYDFYGRVGVITPYKSQLKELRNTFSNHFGSDITKAIDFNTTDAFQGRESEIIIFSCVRASGNGIGFLSDIRRMNVGITRAKSSLWVLGNSENLMQGEYWSKLIVNAKARKRFTTNVDAAIAQAVNRVKIEDETSFKKDPALAQVLVESKDVDMPDAPTRNPKSLSRQEKSVENLPRLNINNSKKRSYSPSSPPGHPNKSTKTQAKVIDDTPSRNKNKADTDGLQPRTSGNSNLKSKPATVHSAASAPRPSGDRNVNPPEIASHARPVIRPGQRPLQAKKNPAELAFIKRKPPRGNR</sequence>
<feature type="region of interest" description="Disordered" evidence="8">
    <location>
        <begin position="895"/>
        <end position="921"/>
    </location>
</feature>
<dbReference type="GO" id="GO:0001147">
    <property type="term" value="F:transcription termination site sequence-specific DNA binding"/>
    <property type="evidence" value="ECO:0007669"/>
    <property type="project" value="TreeGrafter"/>
</dbReference>
<feature type="region of interest" description="Disordered" evidence="8">
    <location>
        <begin position="1838"/>
        <end position="1986"/>
    </location>
</feature>
<dbReference type="EMBL" id="CAJPDQ010000003">
    <property type="protein sequence ID" value="CAF9907061.1"/>
    <property type="molecule type" value="Genomic_DNA"/>
</dbReference>
<dbReference type="PANTHER" id="PTHR10887">
    <property type="entry name" value="DNA2/NAM7 HELICASE FAMILY"/>
    <property type="match status" value="1"/>
</dbReference>
<feature type="domain" description="Helicase Sen1 N-terminal" evidence="9">
    <location>
        <begin position="57"/>
        <end position="802"/>
    </location>
</feature>
<dbReference type="FunFam" id="3.40.50.300:FF:001152">
    <property type="entry name" value="tRNA-splicing endonuclease, putative"/>
    <property type="match status" value="1"/>
</dbReference>
<feature type="compositionally biased region" description="Polar residues" evidence="8">
    <location>
        <begin position="1915"/>
        <end position="1924"/>
    </location>
</feature>
<evidence type="ECO:0000256" key="2">
    <source>
        <dbReference type="ARBA" id="ARBA00007913"/>
    </source>
</evidence>
<evidence type="ECO:0000259" key="11">
    <source>
        <dbReference type="Pfam" id="PF13087"/>
    </source>
</evidence>
<dbReference type="GO" id="GO:0004386">
    <property type="term" value="F:helicase activity"/>
    <property type="evidence" value="ECO:0007669"/>
    <property type="project" value="UniProtKB-KW"/>
</dbReference>
<dbReference type="Proteomes" id="UP000664169">
    <property type="component" value="Unassembled WGS sequence"/>
</dbReference>
<evidence type="ECO:0000259" key="9">
    <source>
        <dbReference type="Pfam" id="PF12726"/>
    </source>
</evidence>
<dbReference type="Pfam" id="PF12726">
    <property type="entry name" value="SEN1_N"/>
    <property type="match status" value="1"/>
</dbReference>
<feature type="domain" description="Helicase SEN1 beta-barrel" evidence="12">
    <location>
        <begin position="1138"/>
        <end position="1237"/>
    </location>
</feature>
<dbReference type="InterPro" id="IPR041679">
    <property type="entry name" value="DNA2/NAM7-like_C"/>
</dbReference>
<feature type="region of interest" description="Disordered" evidence="8">
    <location>
        <begin position="945"/>
        <end position="972"/>
    </location>
</feature>
<comment type="subcellular location">
    <subcellularLocation>
        <location evidence="1">Nucleus</location>
    </subcellularLocation>
</comment>
<gene>
    <name evidence="13" type="ORF">GOMPHAMPRED_005008</name>
</gene>
<dbReference type="GO" id="GO:0005524">
    <property type="term" value="F:ATP binding"/>
    <property type="evidence" value="ECO:0007669"/>
    <property type="project" value="UniProtKB-KW"/>
</dbReference>
<dbReference type="InterPro" id="IPR056474">
    <property type="entry name" value="SEN1_barrel"/>
</dbReference>
<evidence type="ECO:0000313" key="13">
    <source>
        <dbReference type="EMBL" id="CAF9907061.1"/>
    </source>
</evidence>
<keyword evidence="7" id="KW-0539">Nucleus</keyword>
<evidence type="ECO:0000313" key="14">
    <source>
        <dbReference type="Proteomes" id="UP000664169"/>
    </source>
</evidence>
<evidence type="ECO:0000256" key="4">
    <source>
        <dbReference type="ARBA" id="ARBA00022801"/>
    </source>
</evidence>
<feature type="compositionally biased region" description="Basic and acidic residues" evidence="8">
    <location>
        <begin position="897"/>
        <end position="908"/>
    </location>
</feature>
<dbReference type="InterPro" id="IPR041677">
    <property type="entry name" value="DNA2/NAM7_AAA_11"/>
</dbReference>
<protein>
    <recommendedName>
        <fullName evidence="15">Senataxin</fullName>
    </recommendedName>
</protein>
<evidence type="ECO:0000256" key="6">
    <source>
        <dbReference type="ARBA" id="ARBA00022840"/>
    </source>
</evidence>
<dbReference type="PANTHER" id="PTHR10887:SF495">
    <property type="entry name" value="HELICASE SENATAXIN ISOFORM X1-RELATED"/>
    <property type="match status" value="1"/>
</dbReference>
<dbReference type="InterPro" id="IPR027417">
    <property type="entry name" value="P-loop_NTPase"/>
</dbReference>
<feature type="domain" description="DNA2/NAM7 helicase helicase" evidence="10">
    <location>
        <begin position="1286"/>
        <end position="1578"/>
    </location>
</feature>
<evidence type="ECO:0000256" key="7">
    <source>
        <dbReference type="ARBA" id="ARBA00023242"/>
    </source>
</evidence>
<dbReference type="SUPFAM" id="SSF52540">
    <property type="entry name" value="P-loop containing nucleoside triphosphate hydrolases"/>
    <property type="match status" value="1"/>
</dbReference>
<dbReference type="FunFam" id="3.40.50.300:FF:000326">
    <property type="entry name" value="P-loop containing nucleoside triphosphate hydrolase"/>
    <property type="match status" value="1"/>
</dbReference>
<dbReference type="GO" id="GO:0005694">
    <property type="term" value="C:chromosome"/>
    <property type="evidence" value="ECO:0007669"/>
    <property type="project" value="UniProtKB-ARBA"/>
</dbReference>
<dbReference type="GO" id="GO:0016787">
    <property type="term" value="F:hydrolase activity"/>
    <property type="evidence" value="ECO:0007669"/>
    <property type="project" value="UniProtKB-KW"/>
</dbReference>
<feature type="domain" description="DNA2/NAM7 helicase-like C-terminal" evidence="11">
    <location>
        <begin position="1585"/>
        <end position="1780"/>
    </location>
</feature>
<dbReference type="Pfam" id="PF23576">
    <property type="entry name" value="SEN1_barrel"/>
    <property type="match status" value="1"/>
</dbReference>
<dbReference type="CDD" id="cd18808">
    <property type="entry name" value="SF1_C_Upf1"/>
    <property type="match status" value="1"/>
</dbReference>
<accession>A0A8H3EH60</accession>
<feature type="compositionally biased region" description="Basic and acidic residues" evidence="8">
    <location>
        <begin position="945"/>
        <end position="969"/>
    </location>
</feature>
<organism evidence="13 14">
    <name type="scientific">Gomphillus americanus</name>
    <dbReference type="NCBI Taxonomy" id="1940652"/>
    <lineage>
        <taxon>Eukaryota</taxon>
        <taxon>Fungi</taxon>
        <taxon>Dikarya</taxon>
        <taxon>Ascomycota</taxon>
        <taxon>Pezizomycotina</taxon>
        <taxon>Lecanoromycetes</taxon>
        <taxon>OSLEUM clade</taxon>
        <taxon>Ostropomycetidae</taxon>
        <taxon>Ostropales</taxon>
        <taxon>Graphidaceae</taxon>
        <taxon>Gomphilloideae</taxon>
        <taxon>Gomphillus</taxon>
    </lineage>
</organism>
<dbReference type="Pfam" id="PF13087">
    <property type="entry name" value="AAA_12"/>
    <property type="match status" value="1"/>
</dbReference>
<dbReference type="InterPro" id="IPR024481">
    <property type="entry name" value="Helicase_Sen1_N"/>
</dbReference>
<reference evidence="13" key="1">
    <citation type="submission" date="2021-03" db="EMBL/GenBank/DDBJ databases">
        <authorList>
            <person name="Tagirdzhanova G."/>
        </authorList>
    </citation>
    <scope>NUCLEOTIDE SEQUENCE</scope>
</reference>
<dbReference type="GO" id="GO:0006369">
    <property type="term" value="P:termination of RNA polymerase II transcription"/>
    <property type="evidence" value="ECO:0007669"/>
    <property type="project" value="TreeGrafter"/>
</dbReference>
<name>A0A8H3EH60_9LECA</name>
<proteinExistence type="inferred from homology"/>
<evidence type="ECO:0000256" key="3">
    <source>
        <dbReference type="ARBA" id="ARBA00022741"/>
    </source>
</evidence>
<keyword evidence="5" id="KW-0347">Helicase</keyword>
<dbReference type="CDD" id="cd18042">
    <property type="entry name" value="DEXXQc_SETX"/>
    <property type="match status" value="1"/>
</dbReference>
<keyword evidence="14" id="KW-1185">Reference proteome</keyword>
<keyword evidence="6" id="KW-0067">ATP-binding</keyword>
<dbReference type="GO" id="GO:0016604">
    <property type="term" value="C:nuclear body"/>
    <property type="evidence" value="ECO:0007669"/>
    <property type="project" value="TreeGrafter"/>
</dbReference>
<keyword evidence="4" id="KW-0378">Hydrolase</keyword>
<feature type="compositionally biased region" description="Basic residues" evidence="8">
    <location>
        <begin position="1977"/>
        <end position="1986"/>
    </location>
</feature>
<feature type="compositionally biased region" description="Basic and acidic residues" evidence="8">
    <location>
        <begin position="1896"/>
        <end position="1910"/>
    </location>
</feature>
<evidence type="ECO:0000256" key="8">
    <source>
        <dbReference type="SAM" id="MobiDB-lite"/>
    </source>
</evidence>
<keyword evidence="3" id="KW-0547">Nucleotide-binding</keyword>
<dbReference type="Gene3D" id="3.40.50.300">
    <property type="entry name" value="P-loop containing nucleotide triphosphate hydrolases"/>
    <property type="match status" value="2"/>
</dbReference>
<dbReference type="Pfam" id="PF13086">
    <property type="entry name" value="AAA_11"/>
    <property type="match status" value="1"/>
</dbReference>
<dbReference type="InterPro" id="IPR047187">
    <property type="entry name" value="SF1_C_Upf1"/>
</dbReference>